<evidence type="ECO:0000313" key="3">
    <source>
        <dbReference type="Proteomes" id="UP000272888"/>
    </source>
</evidence>
<sequence length="111" mass="11544">MMRAQGWMWMAVLTLGSVGATARAQQEPAPATTSTKTRTGTVKELTASSLQLAGATKDAPPLTYVLENPKQELKASLAGLKAGDSVRVTYAPNNVGAKVVTHVEKLPAAAP</sequence>
<feature type="signal peptide" evidence="1">
    <location>
        <begin position="1"/>
        <end position="24"/>
    </location>
</feature>
<organism evidence="2 3">
    <name type="scientific">Corallococcus llansteffanensis</name>
    <dbReference type="NCBI Taxonomy" id="2316731"/>
    <lineage>
        <taxon>Bacteria</taxon>
        <taxon>Pseudomonadati</taxon>
        <taxon>Myxococcota</taxon>
        <taxon>Myxococcia</taxon>
        <taxon>Myxococcales</taxon>
        <taxon>Cystobacterineae</taxon>
        <taxon>Myxococcaceae</taxon>
        <taxon>Corallococcus</taxon>
    </lineage>
</organism>
<keyword evidence="1" id="KW-0732">Signal</keyword>
<comment type="caution">
    <text evidence="2">The sequence shown here is derived from an EMBL/GenBank/DDBJ whole genome shotgun (WGS) entry which is preliminary data.</text>
</comment>
<protein>
    <recommendedName>
        <fullName evidence="4">DUF5666 domain-containing protein</fullName>
    </recommendedName>
</protein>
<dbReference type="RefSeq" id="WP_120642521.1">
    <property type="nucleotide sequence ID" value="NZ_RAWB01000041.1"/>
</dbReference>
<gene>
    <name evidence="2" type="ORF">D7V93_06400</name>
</gene>
<keyword evidence="3" id="KW-1185">Reference proteome</keyword>
<evidence type="ECO:0000313" key="2">
    <source>
        <dbReference type="EMBL" id="RKH65191.1"/>
    </source>
</evidence>
<dbReference type="EMBL" id="RAWB01000041">
    <property type="protein sequence ID" value="RKH65191.1"/>
    <property type="molecule type" value="Genomic_DNA"/>
</dbReference>
<name>A0A3A8QC85_9BACT</name>
<evidence type="ECO:0008006" key="4">
    <source>
        <dbReference type="Google" id="ProtNLM"/>
    </source>
</evidence>
<evidence type="ECO:0000256" key="1">
    <source>
        <dbReference type="SAM" id="SignalP"/>
    </source>
</evidence>
<reference evidence="3" key="1">
    <citation type="submission" date="2018-09" db="EMBL/GenBank/DDBJ databases">
        <authorList>
            <person name="Livingstone P.G."/>
            <person name="Whitworth D.E."/>
        </authorList>
    </citation>
    <scope>NUCLEOTIDE SEQUENCE [LARGE SCALE GENOMIC DNA]</scope>
    <source>
        <strain evidence="3">CA051B</strain>
    </source>
</reference>
<feature type="chain" id="PRO_5017344240" description="DUF5666 domain-containing protein" evidence="1">
    <location>
        <begin position="25"/>
        <end position="111"/>
    </location>
</feature>
<dbReference type="Proteomes" id="UP000272888">
    <property type="component" value="Unassembled WGS sequence"/>
</dbReference>
<proteinExistence type="predicted"/>
<accession>A0A3A8QC85</accession>
<dbReference type="AlphaFoldDB" id="A0A3A8QC85"/>